<sequence length="124" mass="13775">MSEHGLRRVRLQHQRCCMVPDDTRPFATHRAAGFVHVLPCSHQKCSGTDTRHRFHTKGASAEVSDIAVTFSDTKSAQEGHTVTPLAHAEKFSGNDTLELFSTKVLRSTQRAPEFGTTKSWLRSG</sequence>
<dbReference type="Proteomes" id="UP001497482">
    <property type="component" value="Chromosome 10"/>
</dbReference>
<dbReference type="AlphaFoldDB" id="A0AAV2J4G4"/>
<gene>
    <name evidence="1" type="ORF">KC01_LOCUS4381</name>
</gene>
<dbReference type="EMBL" id="OZ035832">
    <property type="protein sequence ID" value="CAL1572342.1"/>
    <property type="molecule type" value="Genomic_DNA"/>
</dbReference>
<protein>
    <submittedName>
        <fullName evidence="1">Uncharacterized protein</fullName>
    </submittedName>
</protein>
<proteinExistence type="predicted"/>
<evidence type="ECO:0000313" key="1">
    <source>
        <dbReference type="EMBL" id="CAL1572342.1"/>
    </source>
</evidence>
<name>A0AAV2J4G4_KNICA</name>
<evidence type="ECO:0000313" key="2">
    <source>
        <dbReference type="Proteomes" id="UP001497482"/>
    </source>
</evidence>
<reference evidence="1 2" key="1">
    <citation type="submission" date="2024-04" db="EMBL/GenBank/DDBJ databases">
        <authorList>
            <person name="Waldvogel A.-M."/>
            <person name="Schoenle A."/>
        </authorList>
    </citation>
    <scope>NUCLEOTIDE SEQUENCE [LARGE SCALE GENOMIC DNA]</scope>
</reference>
<accession>A0AAV2J4G4</accession>
<keyword evidence="2" id="KW-1185">Reference proteome</keyword>
<organism evidence="1 2">
    <name type="scientific">Knipowitschia caucasica</name>
    <name type="common">Caucasian dwarf goby</name>
    <name type="synonym">Pomatoschistus caucasicus</name>
    <dbReference type="NCBI Taxonomy" id="637954"/>
    <lineage>
        <taxon>Eukaryota</taxon>
        <taxon>Metazoa</taxon>
        <taxon>Chordata</taxon>
        <taxon>Craniata</taxon>
        <taxon>Vertebrata</taxon>
        <taxon>Euteleostomi</taxon>
        <taxon>Actinopterygii</taxon>
        <taxon>Neopterygii</taxon>
        <taxon>Teleostei</taxon>
        <taxon>Neoteleostei</taxon>
        <taxon>Acanthomorphata</taxon>
        <taxon>Gobiaria</taxon>
        <taxon>Gobiiformes</taxon>
        <taxon>Gobioidei</taxon>
        <taxon>Gobiidae</taxon>
        <taxon>Gobiinae</taxon>
        <taxon>Knipowitschia</taxon>
    </lineage>
</organism>